<dbReference type="Gene3D" id="1.10.287.610">
    <property type="entry name" value="Helix hairpin bin"/>
    <property type="match status" value="1"/>
</dbReference>
<dbReference type="AlphaFoldDB" id="A0A1F4UTM3"/>
<dbReference type="PROSITE" id="PS00962">
    <property type="entry name" value="RIBOSOMAL_S2_1"/>
    <property type="match status" value="1"/>
</dbReference>
<dbReference type="Proteomes" id="UP000176608">
    <property type="component" value="Unassembled WGS sequence"/>
</dbReference>
<evidence type="ECO:0000313" key="8">
    <source>
        <dbReference type="Proteomes" id="UP000176608"/>
    </source>
</evidence>
<dbReference type="GO" id="GO:0003735">
    <property type="term" value="F:structural constituent of ribosome"/>
    <property type="evidence" value="ECO:0007669"/>
    <property type="project" value="InterPro"/>
</dbReference>
<dbReference type="PROSITE" id="PS00963">
    <property type="entry name" value="RIBOSOMAL_S2_2"/>
    <property type="match status" value="1"/>
</dbReference>
<dbReference type="Gene3D" id="3.40.50.10490">
    <property type="entry name" value="Glucose-6-phosphate isomerase like protein, domain 1"/>
    <property type="match status" value="1"/>
</dbReference>
<comment type="caution">
    <text evidence="7">The sequence shown here is derived from an EMBL/GenBank/DDBJ whole genome shotgun (WGS) entry which is preliminary data.</text>
</comment>
<dbReference type="Pfam" id="PF00318">
    <property type="entry name" value="Ribosomal_S2"/>
    <property type="match status" value="1"/>
</dbReference>
<evidence type="ECO:0000256" key="1">
    <source>
        <dbReference type="ARBA" id="ARBA00006242"/>
    </source>
</evidence>
<dbReference type="InterPro" id="IPR018130">
    <property type="entry name" value="Ribosomal_uS2_CS"/>
</dbReference>
<keyword evidence="2 5" id="KW-0689">Ribosomal protein</keyword>
<dbReference type="InterPro" id="IPR001865">
    <property type="entry name" value="Ribosomal_uS2"/>
</dbReference>
<dbReference type="CDD" id="cd01425">
    <property type="entry name" value="RPS2"/>
    <property type="match status" value="1"/>
</dbReference>
<dbReference type="SUPFAM" id="SSF52313">
    <property type="entry name" value="Ribosomal protein S2"/>
    <property type="match status" value="1"/>
</dbReference>
<dbReference type="EMBL" id="MEVA01000006">
    <property type="protein sequence ID" value="OGC47543.1"/>
    <property type="molecule type" value="Genomic_DNA"/>
</dbReference>
<evidence type="ECO:0000256" key="3">
    <source>
        <dbReference type="ARBA" id="ARBA00023274"/>
    </source>
</evidence>
<name>A0A1F4UTM3_UNCKA</name>
<evidence type="ECO:0000256" key="5">
    <source>
        <dbReference type="HAMAP-Rule" id="MF_00291"/>
    </source>
</evidence>
<protein>
    <recommendedName>
        <fullName evidence="4 5">Small ribosomal subunit protein uS2</fullName>
    </recommendedName>
</protein>
<dbReference type="PANTHER" id="PTHR12534">
    <property type="entry name" value="30S RIBOSOMAL PROTEIN S2 PROKARYOTIC AND ORGANELLAR"/>
    <property type="match status" value="1"/>
</dbReference>
<evidence type="ECO:0000256" key="4">
    <source>
        <dbReference type="ARBA" id="ARBA00035256"/>
    </source>
</evidence>
<keyword evidence="3 5" id="KW-0687">Ribonucleoprotein</keyword>
<dbReference type="HAMAP" id="MF_00291_B">
    <property type="entry name" value="Ribosomal_uS2_B"/>
    <property type="match status" value="1"/>
</dbReference>
<evidence type="ECO:0000256" key="6">
    <source>
        <dbReference type="RuleBase" id="RU003631"/>
    </source>
</evidence>
<evidence type="ECO:0000256" key="2">
    <source>
        <dbReference type="ARBA" id="ARBA00022980"/>
    </source>
</evidence>
<dbReference type="GO" id="GO:0022627">
    <property type="term" value="C:cytosolic small ribosomal subunit"/>
    <property type="evidence" value="ECO:0007669"/>
    <property type="project" value="TreeGrafter"/>
</dbReference>
<dbReference type="GO" id="GO:0006412">
    <property type="term" value="P:translation"/>
    <property type="evidence" value="ECO:0007669"/>
    <property type="project" value="UniProtKB-UniRule"/>
</dbReference>
<dbReference type="InterPro" id="IPR023591">
    <property type="entry name" value="Ribosomal_uS2_flav_dom_sf"/>
</dbReference>
<proteinExistence type="inferred from homology"/>
<reference evidence="7 8" key="1">
    <citation type="journal article" date="2016" name="Nat. Commun.">
        <title>Thousands of microbial genomes shed light on interconnected biogeochemical processes in an aquifer system.</title>
        <authorList>
            <person name="Anantharaman K."/>
            <person name="Brown C.T."/>
            <person name="Hug L.A."/>
            <person name="Sharon I."/>
            <person name="Castelle C.J."/>
            <person name="Probst A.J."/>
            <person name="Thomas B.C."/>
            <person name="Singh A."/>
            <person name="Wilkins M.J."/>
            <person name="Karaoz U."/>
            <person name="Brodie E.L."/>
            <person name="Williams K.H."/>
            <person name="Hubbard S.S."/>
            <person name="Banfield J.F."/>
        </authorList>
    </citation>
    <scope>NUCLEOTIDE SEQUENCE [LARGE SCALE GENOMIC DNA]</scope>
</reference>
<dbReference type="PANTHER" id="PTHR12534:SF0">
    <property type="entry name" value="SMALL RIBOSOMAL SUBUNIT PROTEIN US2M"/>
    <property type="match status" value="1"/>
</dbReference>
<evidence type="ECO:0000313" key="7">
    <source>
        <dbReference type="EMBL" id="OGC47543.1"/>
    </source>
</evidence>
<organism evidence="7 8">
    <name type="scientific">candidate division WWE3 bacterium RIFCSPHIGHO2_01_FULL_42_13</name>
    <dbReference type="NCBI Taxonomy" id="1802617"/>
    <lineage>
        <taxon>Bacteria</taxon>
        <taxon>Katanobacteria</taxon>
    </lineage>
</organism>
<dbReference type="PRINTS" id="PR00395">
    <property type="entry name" value="RIBOSOMALS2"/>
</dbReference>
<dbReference type="STRING" id="1802617.A2886_02010"/>
<comment type="similarity">
    <text evidence="1 5 6">Belongs to the universal ribosomal protein uS2 family.</text>
</comment>
<dbReference type="InterPro" id="IPR005706">
    <property type="entry name" value="Ribosomal_uS2_bac/mit/plastid"/>
</dbReference>
<dbReference type="NCBIfam" id="TIGR01011">
    <property type="entry name" value="rpsB_bact"/>
    <property type="match status" value="1"/>
</dbReference>
<accession>A0A1F4UTM3</accession>
<sequence>MPKYKLPKAEELFEAGVHFGHQVRRWHPAMEKYIFAQRSGIHIVDLDKTVEGLKAATQFLYETAAKGGQIIFVGTKRQAAEIIATEAKRAGALFVNDRWLGGTVTNFRIVRKNIDKLVDFINKRQTGQFDKYTKKERLLLDREIDKLQISVGGIVGLQGKPAALFIIDTRREKTAINEARITGIPVVAIVDTNSDPRNINYLIPGNDDAIRSISTIVKPVADAVAEGYAEYAEKSAKEKKERDEAKEAAKQKAVEEAVAQAEAVKVTSSESPHATEVAGKKLVEKPEKLISPLETEIIEEKVKKDIKDEVKEKKTRGKVKVKPKLKK</sequence>
<gene>
    <name evidence="5" type="primary">rpsB</name>
    <name evidence="7" type="ORF">A2886_02010</name>
</gene>